<dbReference type="GeneID" id="9797839"/>
<dbReference type="EMBL" id="WUAV01000002">
    <property type="protein sequence ID" value="KAF1765858.1"/>
    <property type="molecule type" value="Genomic_DNA"/>
</dbReference>
<feature type="compositionally biased region" description="Low complexity" evidence="1">
    <location>
        <begin position="157"/>
        <end position="175"/>
    </location>
</feature>
<evidence type="ECO:0000313" key="2">
    <source>
        <dbReference type="EMBL" id="KAF1765858.1"/>
    </source>
</evidence>
<dbReference type="RefSeq" id="XP_053589547.1">
    <property type="nucleotide sequence ID" value="XM_053725353.1"/>
</dbReference>
<evidence type="ECO:0000313" key="3">
    <source>
        <dbReference type="Proteomes" id="UP000483820"/>
    </source>
</evidence>
<proteinExistence type="predicted"/>
<feature type="compositionally biased region" description="Polar residues" evidence="1">
    <location>
        <begin position="479"/>
        <end position="498"/>
    </location>
</feature>
<reference evidence="2 3" key="1">
    <citation type="submission" date="2019-12" db="EMBL/GenBank/DDBJ databases">
        <title>Chromosome-level assembly of the Caenorhabditis remanei genome.</title>
        <authorList>
            <person name="Teterina A.A."/>
            <person name="Willis J.H."/>
            <person name="Phillips P.C."/>
        </authorList>
    </citation>
    <scope>NUCLEOTIDE SEQUENCE [LARGE SCALE GENOMIC DNA]</scope>
    <source>
        <strain evidence="2 3">PX506</strain>
        <tissue evidence="2">Whole organism</tissue>
    </source>
</reference>
<feature type="region of interest" description="Disordered" evidence="1">
    <location>
        <begin position="457"/>
        <end position="504"/>
    </location>
</feature>
<dbReference type="Proteomes" id="UP000483820">
    <property type="component" value="Chromosome II"/>
</dbReference>
<dbReference type="KEGG" id="crq:GCK72_005811"/>
<feature type="region of interest" description="Disordered" evidence="1">
    <location>
        <begin position="97"/>
        <end position="118"/>
    </location>
</feature>
<protein>
    <recommendedName>
        <fullName evidence="4">PDZ domain-containing protein</fullName>
    </recommendedName>
</protein>
<name>A0A6A5HDM2_CAERE</name>
<organism evidence="2 3">
    <name type="scientific">Caenorhabditis remanei</name>
    <name type="common">Caenorhabditis vulgaris</name>
    <dbReference type="NCBI Taxonomy" id="31234"/>
    <lineage>
        <taxon>Eukaryota</taxon>
        <taxon>Metazoa</taxon>
        <taxon>Ecdysozoa</taxon>
        <taxon>Nematoda</taxon>
        <taxon>Chromadorea</taxon>
        <taxon>Rhabditida</taxon>
        <taxon>Rhabditina</taxon>
        <taxon>Rhabditomorpha</taxon>
        <taxon>Rhabditoidea</taxon>
        <taxon>Rhabditidae</taxon>
        <taxon>Peloderinae</taxon>
        <taxon>Caenorhabditis</taxon>
    </lineage>
</organism>
<accession>A0A6A5HDM2</accession>
<dbReference type="AlphaFoldDB" id="A0A6A5HDM2"/>
<evidence type="ECO:0008006" key="4">
    <source>
        <dbReference type="Google" id="ProtNLM"/>
    </source>
</evidence>
<evidence type="ECO:0000256" key="1">
    <source>
        <dbReference type="SAM" id="MobiDB-lite"/>
    </source>
</evidence>
<feature type="region of interest" description="Disordered" evidence="1">
    <location>
        <begin position="135"/>
        <end position="178"/>
    </location>
</feature>
<dbReference type="CTD" id="9797839"/>
<comment type="caution">
    <text evidence="2">The sequence shown here is derived from an EMBL/GenBank/DDBJ whole genome shotgun (WGS) entry which is preliminary data.</text>
</comment>
<gene>
    <name evidence="2" type="ORF">GCK72_005811</name>
</gene>
<sequence length="504" mass="56230">MMILDKHDPSMKIQKFEDMAVVPEADSSSNELTKGDVILEIDGECVTVPTFANEKIANRILENDRVILFVERAVSEEAKKWTDSALKSAQSLNFDFQKSKRGPVPPIPSSSVAISNTKKPSNSLSVVKKQLVGQKVGHQNGSKKKATGQTSEPLILSQDSSMASSSNSSTFSSESQHTQENIFNSRSAVIESTVETGTSEDSASQDLNCLFSPLENELPLVKILLRRGNQVTRKYRQYSNRWCLEQHYQHTIRKWCDSEIKNERSQADSIACEVYHDLSSDVFQRFDNNYETDYGMFMQELVMESSESTIATSEGATLEIKIPSEVSKKIRLDINVDRTIVSVSSSGSFDKLMRGDVIKRVNDEECTTIRDYLRCIQKKTPIRKFFNLISGRVNEAQSIPFPPLLKLFPTTRKHSVSAARKELTGPKMSSLDRKVESSNRTLNALYRLMADRNSLTISPSPPALISRPVSPANCLSPRDQLSPTSISSQRSGSPSYTLDPNGLH</sequence>